<feature type="domain" description="Metalloprotease TldD/E C-terminal" evidence="8">
    <location>
        <begin position="239"/>
        <end position="446"/>
    </location>
</feature>
<comment type="subcellular location">
    <subcellularLocation>
        <location evidence="1">Cytoplasm</location>
    </subcellularLocation>
</comment>
<evidence type="ECO:0000259" key="9">
    <source>
        <dbReference type="Pfam" id="PF19290"/>
    </source>
</evidence>
<evidence type="ECO:0000256" key="6">
    <source>
        <dbReference type="ARBA" id="ARBA00023049"/>
    </source>
</evidence>
<evidence type="ECO:0000256" key="5">
    <source>
        <dbReference type="ARBA" id="ARBA00022801"/>
    </source>
</evidence>
<sequence length="448" mass="48172">MTQPTDMRERQARLSQIIEDLLGEAKAQGADAAEAGVNNDAGLSVTARMGEVETIEHTRDQGLGISVYFGQRKGSASTSDLSPQAIRDTVRAACNIARYTSADPCAGLAEAELMAREIPDLDLYHPWPLEPREAIDLCLRTEAAALDLDPRITNSEGATLNSHSGLQVYGNSHGFIGGFPSSRHNISCAVVGGEGGVMQRDYWYSAGRRADDLEAPEQIGRKAGERTLARLGARRISTRETPVIFLAETATGLLRSLTGAISGSSIYRKSSFLLDRVGERIFPNFVQVGENPRLPRGLGSAPFDSDGVATYAKPIVRDGVLQTYLLSSYSARKLGLHTTANAGGVRNLHITPGELDLPGLLREMGRGLLVTEMMGHGLNMVTGDYSRGASGFWIENGEIAHPVEEITIAGNLGEMFSQLLAVGCDEERRGSTRTGSWLIERMTIAGEA</sequence>
<dbReference type="Gene3D" id="3.30.2290.10">
    <property type="entry name" value="PmbA/TldD superfamily"/>
    <property type="match status" value="1"/>
</dbReference>
<dbReference type="AlphaFoldDB" id="A0A657PR48"/>
<keyword evidence="5" id="KW-0378">Hydrolase</keyword>
<reference evidence="10 11" key="1">
    <citation type="submission" date="2018-01" db="EMBL/GenBank/DDBJ databases">
        <title>Novel co-symbiosis in the lucinid bivalve Phacoides pectinatus.</title>
        <authorList>
            <person name="Lim S.J."/>
            <person name="Davis B.G."/>
            <person name="Gill D.E."/>
            <person name="Engel A.S."/>
            <person name="Anderson L.C."/>
            <person name="Campbell B.J."/>
        </authorList>
    </citation>
    <scope>NUCLEOTIDE SEQUENCE [LARGE SCALE GENOMIC DNA]</scope>
    <source>
        <strain evidence="10">N3_P5</strain>
    </source>
</reference>
<dbReference type="GO" id="GO:0006508">
    <property type="term" value="P:proteolysis"/>
    <property type="evidence" value="ECO:0007669"/>
    <property type="project" value="UniProtKB-KW"/>
</dbReference>
<evidence type="ECO:0000256" key="4">
    <source>
        <dbReference type="ARBA" id="ARBA00022670"/>
    </source>
</evidence>
<evidence type="ECO:0000256" key="3">
    <source>
        <dbReference type="ARBA" id="ARBA00022490"/>
    </source>
</evidence>
<proteinExistence type="inferred from homology"/>
<name>A0A657PR48_9GAMM</name>
<dbReference type="SUPFAM" id="SSF111283">
    <property type="entry name" value="Putative modulator of DNA gyrase, PmbA/TldD"/>
    <property type="match status" value="1"/>
</dbReference>
<organism evidence="10 11">
    <name type="scientific">Candidatus Sedimenticola endophacoides</name>
    <dbReference type="NCBI Taxonomy" id="2548426"/>
    <lineage>
        <taxon>Bacteria</taxon>
        <taxon>Pseudomonadati</taxon>
        <taxon>Pseudomonadota</taxon>
        <taxon>Gammaproteobacteria</taxon>
        <taxon>Chromatiales</taxon>
        <taxon>Sedimenticolaceae</taxon>
        <taxon>Sedimenticola</taxon>
    </lineage>
</organism>
<feature type="domain" description="Metalloprotease TldD/E central" evidence="9">
    <location>
        <begin position="124"/>
        <end position="231"/>
    </location>
</feature>
<dbReference type="InterPro" id="IPR045570">
    <property type="entry name" value="Metalloprtase-TldD/E_cen_dom"/>
</dbReference>
<comment type="similarity">
    <text evidence="2">Belongs to the peptidase U62 family.</text>
</comment>
<dbReference type="PANTHER" id="PTHR43421">
    <property type="entry name" value="METALLOPROTEASE PMBA"/>
    <property type="match status" value="1"/>
</dbReference>
<dbReference type="PANTHER" id="PTHR43421:SF1">
    <property type="entry name" value="METALLOPROTEASE PMBA"/>
    <property type="match status" value="1"/>
</dbReference>
<dbReference type="Pfam" id="PF19290">
    <property type="entry name" value="PmbA_TldD_2nd"/>
    <property type="match status" value="1"/>
</dbReference>
<keyword evidence="3" id="KW-0963">Cytoplasm</keyword>
<comment type="caution">
    <text evidence="10">The sequence shown here is derived from an EMBL/GenBank/DDBJ whole genome shotgun (WGS) entry which is preliminary data.</text>
</comment>
<dbReference type="GO" id="GO:0008237">
    <property type="term" value="F:metallopeptidase activity"/>
    <property type="evidence" value="ECO:0007669"/>
    <property type="project" value="UniProtKB-KW"/>
</dbReference>
<dbReference type="EMBL" id="PQCO01000155">
    <property type="protein sequence ID" value="PUE03596.1"/>
    <property type="molecule type" value="Genomic_DNA"/>
</dbReference>
<dbReference type="InterPro" id="IPR045569">
    <property type="entry name" value="Metalloprtase-TldD/E_C"/>
</dbReference>
<dbReference type="FunFam" id="3.30.2290.10:FF:000002">
    <property type="entry name" value="Metalloprotease PmbA homolog"/>
    <property type="match status" value="1"/>
</dbReference>
<dbReference type="GO" id="GO:0005829">
    <property type="term" value="C:cytosol"/>
    <property type="evidence" value="ECO:0007669"/>
    <property type="project" value="TreeGrafter"/>
</dbReference>
<keyword evidence="4 10" id="KW-0645">Protease</keyword>
<dbReference type="Pfam" id="PF01523">
    <property type="entry name" value="PmbA_TldD_1st"/>
    <property type="match status" value="1"/>
</dbReference>
<dbReference type="InterPro" id="IPR002510">
    <property type="entry name" value="Metalloprtase-TldD/E_N"/>
</dbReference>
<evidence type="ECO:0000313" key="10">
    <source>
        <dbReference type="EMBL" id="PUE03596.1"/>
    </source>
</evidence>
<evidence type="ECO:0000259" key="8">
    <source>
        <dbReference type="Pfam" id="PF19289"/>
    </source>
</evidence>
<evidence type="ECO:0000259" key="7">
    <source>
        <dbReference type="Pfam" id="PF01523"/>
    </source>
</evidence>
<dbReference type="InterPro" id="IPR035068">
    <property type="entry name" value="TldD/PmbA_N"/>
</dbReference>
<evidence type="ECO:0000256" key="1">
    <source>
        <dbReference type="ARBA" id="ARBA00004496"/>
    </source>
</evidence>
<evidence type="ECO:0000256" key="2">
    <source>
        <dbReference type="ARBA" id="ARBA00005836"/>
    </source>
</evidence>
<dbReference type="Pfam" id="PF19289">
    <property type="entry name" value="PmbA_TldD_3rd"/>
    <property type="match status" value="1"/>
</dbReference>
<protein>
    <submittedName>
        <fullName evidence="10">Metalloprotease PmbA</fullName>
    </submittedName>
</protein>
<keyword evidence="6 10" id="KW-0482">Metalloprotease</keyword>
<evidence type="ECO:0000313" key="11">
    <source>
        <dbReference type="Proteomes" id="UP000250928"/>
    </source>
</evidence>
<gene>
    <name evidence="10" type="ORF">C3L24_04450</name>
</gene>
<dbReference type="InterPro" id="IPR036059">
    <property type="entry name" value="TldD/PmbA_sf"/>
</dbReference>
<dbReference type="NCBIfam" id="NF008268">
    <property type="entry name" value="PRK11040.1"/>
    <property type="match status" value="1"/>
</dbReference>
<accession>A0A657PR48</accession>
<feature type="domain" description="Metalloprotease TldD/E N-terminal" evidence="7">
    <location>
        <begin position="33"/>
        <end position="97"/>
    </location>
</feature>
<dbReference type="Proteomes" id="UP000250928">
    <property type="component" value="Unassembled WGS sequence"/>
</dbReference>
<dbReference type="InterPro" id="IPR047657">
    <property type="entry name" value="PmbA"/>
</dbReference>